<gene>
    <name evidence="3" type="ORF">RhiirA5_385473</name>
</gene>
<dbReference type="InterPro" id="IPR000719">
    <property type="entry name" value="Prot_kinase_dom"/>
</dbReference>
<dbReference type="PROSITE" id="PS00107">
    <property type="entry name" value="PROTEIN_KINASE_ATP"/>
    <property type="match status" value="1"/>
</dbReference>
<dbReference type="Pfam" id="PF20713">
    <property type="entry name" value="DUF6826"/>
    <property type="match status" value="1"/>
</dbReference>
<dbReference type="Proteomes" id="UP000232722">
    <property type="component" value="Unassembled WGS sequence"/>
</dbReference>
<keyword evidence="3" id="KW-0418">Kinase</keyword>
<dbReference type="GO" id="GO:0005524">
    <property type="term" value="F:ATP binding"/>
    <property type="evidence" value="ECO:0007669"/>
    <property type="project" value="UniProtKB-UniRule"/>
</dbReference>
<evidence type="ECO:0000313" key="4">
    <source>
        <dbReference type="Proteomes" id="UP000232722"/>
    </source>
</evidence>
<evidence type="ECO:0000313" key="3">
    <source>
        <dbReference type="EMBL" id="PKB96236.1"/>
    </source>
</evidence>
<reference evidence="3 4" key="2">
    <citation type="submission" date="2017-09" db="EMBL/GenBank/DDBJ databases">
        <title>Extensive intraspecific genome diversity in a model arbuscular mycorrhizal fungus.</title>
        <authorList>
            <person name="Chen E.C."/>
            <person name="Morin E."/>
            <person name="Beaudet D."/>
            <person name="Noel J."/>
            <person name="Ndikumana S."/>
            <person name="Charron P."/>
            <person name="St-Onge C."/>
            <person name="Giorgi J."/>
            <person name="Grigoriev I.V."/>
            <person name="Roux C."/>
            <person name="Martin F.M."/>
            <person name="Corradi N."/>
        </authorList>
    </citation>
    <scope>NUCLEOTIDE SEQUENCE [LARGE SCALE GENOMIC DNA]</scope>
    <source>
        <strain evidence="3 4">A5</strain>
    </source>
</reference>
<keyword evidence="1" id="KW-0547">Nucleotide-binding</keyword>
<dbReference type="PROSITE" id="PS50011">
    <property type="entry name" value="PROTEIN_KINASE_DOM"/>
    <property type="match status" value="1"/>
</dbReference>
<dbReference type="GO" id="GO:0004672">
    <property type="term" value="F:protein kinase activity"/>
    <property type="evidence" value="ECO:0007669"/>
    <property type="project" value="InterPro"/>
</dbReference>
<dbReference type="SUPFAM" id="SSF56112">
    <property type="entry name" value="Protein kinase-like (PK-like)"/>
    <property type="match status" value="1"/>
</dbReference>
<dbReference type="SMART" id="SM00220">
    <property type="entry name" value="S_TKc"/>
    <property type="match status" value="1"/>
</dbReference>
<evidence type="ECO:0000256" key="1">
    <source>
        <dbReference type="PROSITE-ProRule" id="PRU10141"/>
    </source>
</evidence>
<accession>A0A2N0NNW7</accession>
<dbReference type="VEuPathDB" id="FungiDB:RhiirFUN_021082"/>
<sequence length="463" mass="53855">MSGSIINIKTEIDRLFKIEKEKTELYSYFTKHKDQQDDALLDLNRFDTNEKKFTYLRTFLKSNDFSSMKRDIAHIVKEELNHEIKKLSIKIDRFFQSEKSWKVLSPPNGDNDILESQIQEYFISECQALEKFGAINNKLIIKDTHASPSLGTQKSDFIFIQKGSTVDLFNVVVVVYRIDSAINSEIFTRYTYNHINSEYLAFAKEGENKGWKYLVKPSLKFSTNIVKLVKCIGMGRTSVVYEGTFNEESVAVKMAKKAEYFSCLECERNALQELSDLKSPHIPKIILHNENTLVMTPLGVKIHNLQKEDINDIIKILESTHSLNYVHRDLRKYNFICDESGKIVVIDWGYCIKTDTDYDSSFAGALKCMPDEVLSSIIKKKKIFYSPKVDLVCLVRSFYLMLHRPSLTGVPFNKNDYDDISIQAQYILNFWKDCEKSDIWRNIYSAIDDLDYNRLIQELEKLF</sequence>
<evidence type="ECO:0000259" key="2">
    <source>
        <dbReference type="PROSITE" id="PS50011"/>
    </source>
</evidence>
<dbReference type="AlphaFoldDB" id="A0A2N0NNW7"/>
<dbReference type="Gene3D" id="1.10.510.10">
    <property type="entry name" value="Transferase(Phosphotransferase) domain 1"/>
    <property type="match status" value="1"/>
</dbReference>
<feature type="domain" description="Protein kinase" evidence="2">
    <location>
        <begin position="226"/>
        <end position="463"/>
    </location>
</feature>
<organism evidence="3 4">
    <name type="scientific">Rhizophagus irregularis</name>
    <dbReference type="NCBI Taxonomy" id="588596"/>
    <lineage>
        <taxon>Eukaryota</taxon>
        <taxon>Fungi</taxon>
        <taxon>Fungi incertae sedis</taxon>
        <taxon>Mucoromycota</taxon>
        <taxon>Glomeromycotina</taxon>
        <taxon>Glomeromycetes</taxon>
        <taxon>Glomerales</taxon>
        <taxon>Glomeraceae</taxon>
        <taxon>Rhizophagus</taxon>
    </lineage>
</organism>
<dbReference type="InterPro" id="IPR011009">
    <property type="entry name" value="Kinase-like_dom_sf"/>
</dbReference>
<protein>
    <submittedName>
        <fullName evidence="3">Kinase-like protein</fullName>
    </submittedName>
</protein>
<dbReference type="VEuPathDB" id="FungiDB:FUN_019641"/>
<proteinExistence type="predicted"/>
<keyword evidence="3" id="KW-0808">Transferase</keyword>
<name>A0A2N0NNW7_9GLOM</name>
<dbReference type="VEuPathDB" id="FungiDB:RhiirA1_474925"/>
<dbReference type="EMBL" id="LLXJ01004039">
    <property type="protein sequence ID" value="PKB96236.1"/>
    <property type="molecule type" value="Genomic_DNA"/>
</dbReference>
<keyword evidence="1" id="KW-0067">ATP-binding</keyword>
<dbReference type="Gene3D" id="3.30.200.20">
    <property type="entry name" value="Phosphorylase Kinase, domain 1"/>
    <property type="match status" value="1"/>
</dbReference>
<dbReference type="PANTHER" id="PTHR44167:SF24">
    <property type="entry name" value="SERINE_THREONINE-PROTEIN KINASE CHK2"/>
    <property type="match status" value="1"/>
</dbReference>
<feature type="binding site" evidence="1">
    <location>
        <position position="257"/>
    </location>
    <ligand>
        <name>ATP</name>
        <dbReference type="ChEBI" id="CHEBI:30616"/>
    </ligand>
</feature>
<dbReference type="Pfam" id="PF00069">
    <property type="entry name" value="Pkinase"/>
    <property type="match status" value="1"/>
</dbReference>
<dbReference type="InterPro" id="IPR017441">
    <property type="entry name" value="Protein_kinase_ATP_BS"/>
</dbReference>
<dbReference type="InterPro" id="IPR049229">
    <property type="entry name" value="DUF6826"/>
</dbReference>
<dbReference type="VEuPathDB" id="FungiDB:FUN_019690"/>
<reference evidence="3 4" key="1">
    <citation type="submission" date="2016-04" db="EMBL/GenBank/DDBJ databases">
        <title>Genome analyses suggest a sexual origin of heterokaryosis in a supposedly ancient asexual fungus.</title>
        <authorList>
            <person name="Ropars J."/>
            <person name="Sedzielewska K."/>
            <person name="Noel J."/>
            <person name="Charron P."/>
            <person name="Farinelli L."/>
            <person name="Marton T."/>
            <person name="Kruger M."/>
            <person name="Pelin A."/>
            <person name="Brachmann A."/>
            <person name="Corradi N."/>
        </authorList>
    </citation>
    <scope>NUCLEOTIDE SEQUENCE [LARGE SCALE GENOMIC DNA]</scope>
    <source>
        <strain evidence="3 4">A5</strain>
    </source>
</reference>
<comment type="caution">
    <text evidence="3">The sequence shown here is derived from an EMBL/GenBank/DDBJ whole genome shotgun (WGS) entry which is preliminary data.</text>
</comment>
<dbReference type="PANTHER" id="PTHR44167">
    <property type="entry name" value="OVARIAN-SPECIFIC SERINE/THREONINE-PROTEIN KINASE LOK-RELATED"/>
    <property type="match status" value="1"/>
</dbReference>